<dbReference type="PROSITE" id="PS00211">
    <property type="entry name" value="ABC_TRANSPORTER_1"/>
    <property type="match status" value="1"/>
</dbReference>
<dbReference type="GO" id="GO:0016887">
    <property type="term" value="F:ATP hydrolysis activity"/>
    <property type="evidence" value="ECO:0007669"/>
    <property type="project" value="InterPro"/>
</dbReference>
<dbReference type="GO" id="GO:0005524">
    <property type="term" value="F:ATP binding"/>
    <property type="evidence" value="ECO:0007669"/>
    <property type="project" value="UniProtKB-KW"/>
</dbReference>
<dbReference type="eggNOG" id="COG3638">
    <property type="taxonomic scope" value="Bacteria"/>
</dbReference>
<dbReference type="PANTHER" id="PTHR43166:SF6">
    <property type="entry name" value="PHOSPHONATES IMPORT ATP-BINDING PROTEIN PHNC"/>
    <property type="match status" value="1"/>
</dbReference>
<dbReference type="EMBL" id="ATHI01000027">
    <property type="protein sequence ID" value="EPR32385.1"/>
    <property type="molecule type" value="Genomic_DNA"/>
</dbReference>
<dbReference type="Proteomes" id="UP000014975">
    <property type="component" value="Unassembled WGS sequence"/>
</dbReference>
<dbReference type="InterPro" id="IPR027417">
    <property type="entry name" value="P-loop_NTPase"/>
</dbReference>
<keyword evidence="5" id="KW-1278">Translocase</keyword>
<dbReference type="InterPro" id="IPR050086">
    <property type="entry name" value="MetN_ABC_transporter-like"/>
</dbReference>
<dbReference type="OrthoDB" id="9809450at2"/>
<keyword evidence="4" id="KW-0067">ATP-binding</keyword>
<evidence type="ECO:0000256" key="1">
    <source>
        <dbReference type="ARBA" id="ARBA00022448"/>
    </source>
</evidence>
<proteinExistence type="predicted"/>
<evidence type="ECO:0000256" key="2">
    <source>
        <dbReference type="ARBA" id="ARBA00022475"/>
    </source>
</evidence>
<evidence type="ECO:0000259" key="8">
    <source>
        <dbReference type="PROSITE" id="PS50893"/>
    </source>
</evidence>
<feature type="region of interest" description="Disordered" evidence="7">
    <location>
        <begin position="1"/>
        <end position="57"/>
    </location>
</feature>
<dbReference type="Pfam" id="PF00005">
    <property type="entry name" value="ABC_tran"/>
    <property type="match status" value="1"/>
</dbReference>
<keyword evidence="3" id="KW-0547">Nucleotide-binding</keyword>
<dbReference type="CDD" id="cd03256">
    <property type="entry name" value="ABC_PhnC_transporter"/>
    <property type="match status" value="1"/>
</dbReference>
<feature type="domain" description="ABC transporter" evidence="8">
    <location>
        <begin position="58"/>
        <end position="302"/>
    </location>
</feature>
<evidence type="ECO:0000256" key="5">
    <source>
        <dbReference type="ARBA" id="ARBA00022967"/>
    </source>
</evidence>
<name>S7T7C2_9BACT</name>
<accession>S7T7C2</accession>
<dbReference type="GO" id="GO:0016020">
    <property type="term" value="C:membrane"/>
    <property type="evidence" value="ECO:0007669"/>
    <property type="project" value="InterPro"/>
</dbReference>
<dbReference type="PATRIC" id="fig|1121439.3.peg.2097"/>
<dbReference type="PANTHER" id="PTHR43166">
    <property type="entry name" value="AMINO ACID IMPORT ATP-BINDING PROTEIN"/>
    <property type="match status" value="1"/>
</dbReference>
<keyword evidence="1" id="KW-0813">Transport</keyword>
<organism evidence="9 10">
    <name type="scientific">Alkalidesulfovibrio alkalitolerans DSM 16529</name>
    <dbReference type="NCBI Taxonomy" id="1121439"/>
    <lineage>
        <taxon>Bacteria</taxon>
        <taxon>Pseudomonadati</taxon>
        <taxon>Thermodesulfobacteriota</taxon>
        <taxon>Desulfovibrionia</taxon>
        <taxon>Desulfovibrionales</taxon>
        <taxon>Desulfovibrionaceae</taxon>
        <taxon>Alkalidesulfovibrio</taxon>
    </lineage>
</organism>
<evidence type="ECO:0000313" key="9">
    <source>
        <dbReference type="EMBL" id="EPR32385.1"/>
    </source>
</evidence>
<dbReference type="STRING" id="1121439.dsat_0737"/>
<dbReference type="PROSITE" id="PS50893">
    <property type="entry name" value="ABC_TRANSPORTER_2"/>
    <property type="match status" value="1"/>
</dbReference>
<dbReference type="InterPro" id="IPR012693">
    <property type="entry name" value="ABC_transpr_PhnC"/>
</dbReference>
<dbReference type="AlphaFoldDB" id="S7T7C2"/>
<dbReference type="InterPro" id="IPR003593">
    <property type="entry name" value="AAA+_ATPase"/>
</dbReference>
<keyword evidence="6" id="KW-0472">Membrane</keyword>
<dbReference type="InterPro" id="IPR003439">
    <property type="entry name" value="ABC_transporter-like_ATP-bd"/>
</dbReference>
<feature type="compositionally biased region" description="Low complexity" evidence="7">
    <location>
        <begin position="31"/>
        <end position="42"/>
    </location>
</feature>
<keyword evidence="10" id="KW-1185">Reference proteome</keyword>
<comment type="caution">
    <text evidence="9">The sequence shown here is derived from an EMBL/GenBank/DDBJ whole genome shotgun (WGS) entry which is preliminary data.</text>
</comment>
<protein>
    <submittedName>
        <fullName evidence="9">Phosphonate ABC transporter, ATPase subunit</fullName>
    </submittedName>
</protein>
<dbReference type="InterPro" id="IPR017871">
    <property type="entry name" value="ABC_transporter-like_CS"/>
</dbReference>
<dbReference type="GO" id="GO:0015416">
    <property type="term" value="F:ABC-type phosphonate transporter activity"/>
    <property type="evidence" value="ECO:0007669"/>
    <property type="project" value="InterPro"/>
</dbReference>
<gene>
    <name evidence="9" type="ORF">dsat_0737</name>
</gene>
<evidence type="ECO:0000256" key="7">
    <source>
        <dbReference type="SAM" id="MobiDB-lite"/>
    </source>
</evidence>
<evidence type="ECO:0000256" key="3">
    <source>
        <dbReference type="ARBA" id="ARBA00022741"/>
    </source>
</evidence>
<dbReference type="SMART" id="SM00382">
    <property type="entry name" value="AAA"/>
    <property type="match status" value="1"/>
</dbReference>
<dbReference type="RefSeq" id="WP_020887434.1">
    <property type="nucleotide sequence ID" value="NZ_ATHI01000027.1"/>
</dbReference>
<reference evidence="9 10" key="1">
    <citation type="journal article" date="2013" name="Genome Announc.">
        <title>Draft genome sequences for three mercury-methylating, sulfate-reducing bacteria.</title>
        <authorList>
            <person name="Brown S.D."/>
            <person name="Hurt R.A.Jr."/>
            <person name="Gilmour C.C."/>
            <person name="Elias D.A."/>
        </authorList>
    </citation>
    <scope>NUCLEOTIDE SEQUENCE [LARGE SCALE GENOMIC DNA]</scope>
    <source>
        <strain evidence="9 10">DSM 16529</strain>
    </source>
</reference>
<feature type="region of interest" description="Disordered" evidence="7">
    <location>
        <begin position="308"/>
        <end position="331"/>
    </location>
</feature>
<dbReference type="SUPFAM" id="SSF52540">
    <property type="entry name" value="P-loop containing nucleoside triphosphate hydrolases"/>
    <property type="match status" value="1"/>
</dbReference>
<evidence type="ECO:0000256" key="6">
    <source>
        <dbReference type="ARBA" id="ARBA00023136"/>
    </source>
</evidence>
<dbReference type="Gene3D" id="3.40.50.300">
    <property type="entry name" value="P-loop containing nucleotide triphosphate hydrolases"/>
    <property type="match status" value="1"/>
</dbReference>
<evidence type="ECO:0000313" key="10">
    <source>
        <dbReference type="Proteomes" id="UP000014975"/>
    </source>
</evidence>
<dbReference type="NCBIfam" id="TIGR02315">
    <property type="entry name" value="ABC_phnC"/>
    <property type="match status" value="1"/>
</dbReference>
<sequence>MRDATAGALVRHDTTGSGSDSGRSPAVSWTAPARASDAAGDAAPDKASRAPSGESPSLAVQGLVKEYAPGKPVLKGIDLTFAGQGMTAVIGPSGTGKSTLIRCINRLTEPTSGRILFAGEDLARLSGRALRRARCRIGMVFQEYNLVERLSVIENVLCGALGRTPVWRAWLRRFAADDLDAAFGLLDMVGLSEFAMARADALSGGQRQRVGIARALMQRPSLILADEPTSSLDPKTSVEIMELMARMAREREIPVIVNIHNVGLARRFAGRVVGMSRGMVVYDGPPEGLDDAILADIYGGEDWLCDETRGQAGARGPRGPRPLDAEPVDGV</sequence>
<evidence type="ECO:0000256" key="4">
    <source>
        <dbReference type="ARBA" id="ARBA00022840"/>
    </source>
</evidence>
<keyword evidence="2" id="KW-1003">Cell membrane</keyword>